<dbReference type="PANTHER" id="PTHR24346:SF42">
    <property type="entry name" value="SERINE_THREONINE-PROTEIN KINASE SIK3"/>
    <property type="match status" value="1"/>
</dbReference>
<sequence>MFPIAYELQNNDFYIKRGRRSPSRSTRKKAHKMKRPKVGLFGRLYPSCAFDGRCVIETYVCRRMKPSERERERRSQRQVETERSREFVVGVCKIRSIPCQFSRSTDESCLCLVCAVLCCVVLWCLDVSSLMSDPVSEDLLRVGHYELSSTLGKGNFSLVRLGVHVLTGVEVAVKIVAKSKLDAESASKMRREIQILRSLSSHPHIIRLFQVMESPSGIYMVTEHAQKGEIFDYIAENGRLPEDKAAKWFAQILSAVGHLHGLGIVHRDLKAENLLLDEHQNVKLADFGFSNFYSSGVLLSTWCGSPPYAAPELFEGKAYVGPKADIWSLGVVLYVLVSGSLPFDAPTLHELKARVLSCQYRVPFFLSSHCEDLLKGLL</sequence>
<dbReference type="FunFam" id="3.30.200.20:FF:000003">
    <property type="entry name" value="Non-specific serine/threonine protein kinase"/>
    <property type="match status" value="1"/>
</dbReference>
<evidence type="ECO:0000256" key="3">
    <source>
        <dbReference type="ARBA" id="ARBA00022679"/>
    </source>
</evidence>
<dbReference type="OrthoDB" id="193931at2759"/>
<protein>
    <recommendedName>
        <fullName evidence="1">non-specific serine/threonine protein kinase</fullName>
        <ecNumber evidence="1">2.7.11.1</ecNumber>
    </recommendedName>
</protein>
<evidence type="ECO:0000256" key="1">
    <source>
        <dbReference type="ARBA" id="ARBA00012513"/>
    </source>
</evidence>
<evidence type="ECO:0000313" key="12">
    <source>
        <dbReference type="EMBL" id="QQP42443.1"/>
    </source>
</evidence>
<accession>A0A7T8K0Y3</accession>
<dbReference type="Gene3D" id="1.10.510.10">
    <property type="entry name" value="Transferase(Phosphotransferase) domain 1"/>
    <property type="match status" value="1"/>
</dbReference>
<dbReference type="EC" id="2.7.11.1" evidence="1"/>
<dbReference type="Pfam" id="PF00069">
    <property type="entry name" value="Pkinase"/>
    <property type="match status" value="1"/>
</dbReference>
<dbReference type="PANTHER" id="PTHR24346">
    <property type="entry name" value="MAP/MICROTUBULE AFFINITY-REGULATING KINASE"/>
    <property type="match status" value="1"/>
</dbReference>
<evidence type="ECO:0000313" key="13">
    <source>
        <dbReference type="Proteomes" id="UP000595437"/>
    </source>
</evidence>
<comment type="similarity">
    <text evidence="10">Belongs to the protein kinase superfamily.</text>
</comment>
<dbReference type="PROSITE" id="PS00107">
    <property type="entry name" value="PROTEIN_KINASE_ATP"/>
    <property type="match status" value="1"/>
</dbReference>
<dbReference type="EMBL" id="CP045900">
    <property type="protein sequence ID" value="QQP42443.1"/>
    <property type="molecule type" value="Genomic_DNA"/>
</dbReference>
<dbReference type="GO" id="GO:0005524">
    <property type="term" value="F:ATP binding"/>
    <property type="evidence" value="ECO:0007669"/>
    <property type="project" value="UniProtKB-UniRule"/>
</dbReference>
<comment type="catalytic activity">
    <reaction evidence="7">
        <text>L-threonyl-[protein] + ATP = O-phospho-L-threonyl-[protein] + ADP + H(+)</text>
        <dbReference type="Rhea" id="RHEA:46608"/>
        <dbReference type="Rhea" id="RHEA-COMP:11060"/>
        <dbReference type="Rhea" id="RHEA-COMP:11605"/>
        <dbReference type="ChEBI" id="CHEBI:15378"/>
        <dbReference type="ChEBI" id="CHEBI:30013"/>
        <dbReference type="ChEBI" id="CHEBI:30616"/>
        <dbReference type="ChEBI" id="CHEBI:61977"/>
        <dbReference type="ChEBI" id="CHEBI:456216"/>
        <dbReference type="EC" id="2.7.11.1"/>
    </reaction>
</comment>
<evidence type="ECO:0000256" key="4">
    <source>
        <dbReference type="ARBA" id="ARBA00022741"/>
    </source>
</evidence>
<feature type="non-terminal residue" evidence="12">
    <location>
        <position position="378"/>
    </location>
</feature>
<feature type="binding site" evidence="9">
    <location>
        <position position="178"/>
    </location>
    <ligand>
        <name>ATP</name>
        <dbReference type="ChEBI" id="CHEBI:30616"/>
    </ligand>
</feature>
<keyword evidence="5" id="KW-0418">Kinase</keyword>
<dbReference type="GO" id="GO:0035556">
    <property type="term" value="P:intracellular signal transduction"/>
    <property type="evidence" value="ECO:0007669"/>
    <property type="project" value="TreeGrafter"/>
</dbReference>
<evidence type="ECO:0000256" key="10">
    <source>
        <dbReference type="RuleBase" id="RU000304"/>
    </source>
</evidence>
<comment type="catalytic activity">
    <reaction evidence="8">
        <text>L-seryl-[protein] + ATP = O-phospho-L-seryl-[protein] + ADP + H(+)</text>
        <dbReference type="Rhea" id="RHEA:17989"/>
        <dbReference type="Rhea" id="RHEA-COMP:9863"/>
        <dbReference type="Rhea" id="RHEA-COMP:11604"/>
        <dbReference type="ChEBI" id="CHEBI:15378"/>
        <dbReference type="ChEBI" id="CHEBI:29999"/>
        <dbReference type="ChEBI" id="CHEBI:30616"/>
        <dbReference type="ChEBI" id="CHEBI:83421"/>
        <dbReference type="ChEBI" id="CHEBI:456216"/>
        <dbReference type="EC" id="2.7.11.1"/>
    </reaction>
</comment>
<dbReference type="GO" id="GO:0000226">
    <property type="term" value="P:microtubule cytoskeleton organization"/>
    <property type="evidence" value="ECO:0007669"/>
    <property type="project" value="TreeGrafter"/>
</dbReference>
<evidence type="ECO:0000256" key="9">
    <source>
        <dbReference type="PROSITE-ProRule" id="PRU10141"/>
    </source>
</evidence>
<keyword evidence="4 9" id="KW-0547">Nucleotide-binding</keyword>
<keyword evidence="6 9" id="KW-0067">ATP-binding</keyword>
<evidence type="ECO:0000256" key="2">
    <source>
        <dbReference type="ARBA" id="ARBA00022527"/>
    </source>
</evidence>
<keyword evidence="3" id="KW-0808">Transferase</keyword>
<keyword evidence="2 10" id="KW-0723">Serine/threonine-protein kinase</keyword>
<dbReference type="PROSITE" id="PS00108">
    <property type="entry name" value="PROTEIN_KINASE_ST"/>
    <property type="match status" value="1"/>
</dbReference>
<name>A0A7T8K0Y3_CALRO</name>
<evidence type="ECO:0000256" key="5">
    <source>
        <dbReference type="ARBA" id="ARBA00022777"/>
    </source>
</evidence>
<evidence type="ECO:0000256" key="6">
    <source>
        <dbReference type="ARBA" id="ARBA00022840"/>
    </source>
</evidence>
<dbReference type="PROSITE" id="PS50011">
    <property type="entry name" value="PROTEIN_KINASE_DOM"/>
    <property type="match status" value="1"/>
</dbReference>
<dbReference type="InterPro" id="IPR011009">
    <property type="entry name" value="Kinase-like_dom_sf"/>
</dbReference>
<dbReference type="InterPro" id="IPR008271">
    <property type="entry name" value="Ser/Thr_kinase_AS"/>
</dbReference>
<dbReference type="InterPro" id="IPR000719">
    <property type="entry name" value="Prot_kinase_dom"/>
</dbReference>
<gene>
    <name evidence="12" type="ORF">FKW44_017112</name>
</gene>
<organism evidence="12 13">
    <name type="scientific">Caligus rogercresseyi</name>
    <name type="common">Sea louse</name>
    <dbReference type="NCBI Taxonomy" id="217165"/>
    <lineage>
        <taxon>Eukaryota</taxon>
        <taxon>Metazoa</taxon>
        <taxon>Ecdysozoa</taxon>
        <taxon>Arthropoda</taxon>
        <taxon>Crustacea</taxon>
        <taxon>Multicrustacea</taxon>
        <taxon>Hexanauplia</taxon>
        <taxon>Copepoda</taxon>
        <taxon>Siphonostomatoida</taxon>
        <taxon>Caligidae</taxon>
        <taxon>Caligus</taxon>
    </lineage>
</organism>
<dbReference type="InterPro" id="IPR017441">
    <property type="entry name" value="Protein_kinase_ATP_BS"/>
</dbReference>
<dbReference type="SMART" id="SM00220">
    <property type="entry name" value="S_TKc"/>
    <property type="match status" value="1"/>
</dbReference>
<proteinExistence type="inferred from homology"/>
<evidence type="ECO:0000256" key="8">
    <source>
        <dbReference type="ARBA" id="ARBA00048679"/>
    </source>
</evidence>
<evidence type="ECO:0000259" key="11">
    <source>
        <dbReference type="PROSITE" id="PS50011"/>
    </source>
</evidence>
<dbReference type="GO" id="GO:0005737">
    <property type="term" value="C:cytoplasm"/>
    <property type="evidence" value="ECO:0007669"/>
    <property type="project" value="TreeGrafter"/>
</dbReference>
<dbReference type="GO" id="GO:0050321">
    <property type="term" value="F:tau-protein kinase activity"/>
    <property type="evidence" value="ECO:0007669"/>
    <property type="project" value="TreeGrafter"/>
</dbReference>
<dbReference type="SUPFAM" id="SSF56112">
    <property type="entry name" value="Protein kinase-like (PK-like)"/>
    <property type="match status" value="1"/>
</dbReference>
<feature type="domain" description="Protein kinase" evidence="11">
    <location>
        <begin position="145"/>
        <end position="378"/>
    </location>
</feature>
<evidence type="ECO:0000256" key="7">
    <source>
        <dbReference type="ARBA" id="ARBA00047899"/>
    </source>
</evidence>
<dbReference type="Proteomes" id="UP000595437">
    <property type="component" value="Chromosome 11"/>
</dbReference>
<keyword evidence="13" id="KW-1185">Reference proteome</keyword>
<reference evidence="13" key="1">
    <citation type="submission" date="2021-01" db="EMBL/GenBank/DDBJ databases">
        <title>Caligus Genome Assembly.</title>
        <authorList>
            <person name="Gallardo-Escarate C."/>
        </authorList>
    </citation>
    <scope>NUCLEOTIDE SEQUENCE [LARGE SCALE GENOMIC DNA]</scope>
</reference>
<dbReference type="AlphaFoldDB" id="A0A7T8K0Y3"/>
<dbReference type="FunFam" id="1.10.510.10:FF:000571">
    <property type="entry name" value="Maternal embryonic leucine zipper kinase"/>
    <property type="match status" value="1"/>
</dbReference>